<organism evidence="3 4">
    <name type="scientific">Actinophytocola algeriensis</name>
    <dbReference type="NCBI Taxonomy" id="1768010"/>
    <lineage>
        <taxon>Bacteria</taxon>
        <taxon>Bacillati</taxon>
        <taxon>Actinomycetota</taxon>
        <taxon>Actinomycetes</taxon>
        <taxon>Pseudonocardiales</taxon>
        <taxon>Pseudonocardiaceae</taxon>
    </lineage>
</organism>
<dbReference type="InterPro" id="IPR038109">
    <property type="entry name" value="DNA_bind_recomb_sf"/>
</dbReference>
<reference evidence="3 4" key="1">
    <citation type="submission" date="2020-08" db="EMBL/GenBank/DDBJ databases">
        <title>Genomic Encyclopedia of Type Strains, Phase III (KMG-III): the genomes of soil and plant-associated and newly described type strains.</title>
        <authorList>
            <person name="Whitman W."/>
        </authorList>
    </citation>
    <scope>NUCLEOTIDE SEQUENCE [LARGE SCALE GENOMIC DNA]</scope>
    <source>
        <strain evidence="3 4">CECT 8960</strain>
    </source>
</reference>
<evidence type="ECO:0000259" key="2">
    <source>
        <dbReference type="PROSITE" id="PS51737"/>
    </source>
</evidence>
<keyword evidence="4" id="KW-1185">Reference proteome</keyword>
<dbReference type="InterPro" id="IPR036162">
    <property type="entry name" value="Resolvase-like_N_sf"/>
</dbReference>
<dbReference type="Pfam" id="PF00239">
    <property type="entry name" value="Resolvase"/>
    <property type="match status" value="1"/>
</dbReference>
<name>A0A7W7VHS6_9PSEU</name>
<proteinExistence type="predicted"/>
<dbReference type="Gene3D" id="3.40.50.1390">
    <property type="entry name" value="Resolvase, N-terminal catalytic domain"/>
    <property type="match status" value="1"/>
</dbReference>
<dbReference type="PROSITE" id="PS51737">
    <property type="entry name" value="RECOMBINASE_DNA_BIND"/>
    <property type="match status" value="1"/>
</dbReference>
<evidence type="ECO:0000313" key="3">
    <source>
        <dbReference type="EMBL" id="MBB4910529.1"/>
    </source>
</evidence>
<protein>
    <submittedName>
        <fullName evidence="3">DNA invertase Pin-like site-specific DNA recombinase</fullName>
    </submittedName>
</protein>
<accession>A0A7W7VHS6</accession>
<sequence length="497" mass="56508">MRRINVTIQRDEIDDCALDSGTSIKQHFSDNNKSASEYGSKPRDGYIDLIATIMRSVDKEDEIIVTEIPRLCRKSEEALELIRLSKTTPLRYIITTDGMKYDLHTPRGRKGFREAVSDAEFESDQTSTRQHRKKNKLAEAGAFHGGQRPYGYEGAKYEQLVDADDNTYKGRLLNPGRVGTVIVEEEAAVRREATNRIIAGEREVDLVRDFNSRGITNCSGGKWRMGGLKAWLMRKRDVAFDKFPGPGTRVHKGKEYPAIWPAIISKEDYELMATAFKIRSSDRRKRDSIQGRQYLLSGILRSGHSGAPMYGRRRKLLDGTFERRYITVPQNGYGEKIAGPKLARKAEPLDEWVTEAVLEAFDTPEVASTLAPPENKQRIKELIERRAKQQLHIQQLLTDYGTGVLSRDDLVIAKQAAQQVLNETDNELAKIQATRTVSTIPAGQTLREFMATASIELRRQVIQLAVDHVIVKPGHPRNAMWREHRYNPDHVEIVWRV</sequence>
<feature type="coiled-coil region" evidence="1">
    <location>
        <begin position="379"/>
        <end position="434"/>
    </location>
</feature>
<keyword evidence="1" id="KW-0175">Coiled coil</keyword>
<dbReference type="SUPFAM" id="SSF53041">
    <property type="entry name" value="Resolvase-like"/>
    <property type="match status" value="1"/>
</dbReference>
<dbReference type="Proteomes" id="UP000520767">
    <property type="component" value="Unassembled WGS sequence"/>
</dbReference>
<dbReference type="InterPro" id="IPR006119">
    <property type="entry name" value="Resolv_N"/>
</dbReference>
<dbReference type="PANTHER" id="PTHR30461:SF23">
    <property type="entry name" value="DNA RECOMBINASE-RELATED"/>
    <property type="match status" value="1"/>
</dbReference>
<dbReference type="InterPro" id="IPR050639">
    <property type="entry name" value="SSR_resolvase"/>
</dbReference>
<dbReference type="GO" id="GO:0000150">
    <property type="term" value="F:DNA strand exchange activity"/>
    <property type="evidence" value="ECO:0007669"/>
    <property type="project" value="InterPro"/>
</dbReference>
<dbReference type="Pfam" id="PF07508">
    <property type="entry name" value="Recombinase"/>
    <property type="match status" value="1"/>
</dbReference>
<feature type="domain" description="Recombinase" evidence="2">
    <location>
        <begin position="168"/>
        <end position="282"/>
    </location>
</feature>
<evidence type="ECO:0000256" key="1">
    <source>
        <dbReference type="SAM" id="Coils"/>
    </source>
</evidence>
<evidence type="ECO:0000313" key="4">
    <source>
        <dbReference type="Proteomes" id="UP000520767"/>
    </source>
</evidence>
<dbReference type="Gene3D" id="3.90.1750.20">
    <property type="entry name" value="Putative Large Serine Recombinase, Chain B, Domain 2"/>
    <property type="match status" value="1"/>
</dbReference>
<gene>
    <name evidence="3" type="ORF">FHR82_006787</name>
</gene>
<dbReference type="GO" id="GO:0003677">
    <property type="term" value="F:DNA binding"/>
    <property type="evidence" value="ECO:0007669"/>
    <property type="project" value="InterPro"/>
</dbReference>
<comment type="caution">
    <text evidence="3">The sequence shown here is derived from an EMBL/GenBank/DDBJ whole genome shotgun (WGS) entry which is preliminary data.</text>
</comment>
<dbReference type="AlphaFoldDB" id="A0A7W7VHS6"/>
<dbReference type="PANTHER" id="PTHR30461">
    <property type="entry name" value="DNA-INVERTASE FROM LAMBDOID PROPHAGE"/>
    <property type="match status" value="1"/>
</dbReference>
<dbReference type="EMBL" id="JACHJQ010000007">
    <property type="protein sequence ID" value="MBB4910529.1"/>
    <property type="molecule type" value="Genomic_DNA"/>
</dbReference>
<dbReference type="SMART" id="SM00857">
    <property type="entry name" value="Resolvase"/>
    <property type="match status" value="1"/>
</dbReference>
<dbReference type="InterPro" id="IPR011109">
    <property type="entry name" value="DNA_bind_recombinase_dom"/>
</dbReference>